<evidence type="ECO:0000313" key="2">
    <source>
        <dbReference type="Proteomes" id="UP000274131"/>
    </source>
</evidence>
<dbReference type="SUPFAM" id="SSF140809">
    <property type="entry name" value="Rhabdovirus nucleoprotein-like"/>
    <property type="match status" value="1"/>
</dbReference>
<reference evidence="3" key="1">
    <citation type="submission" date="2017-02" db="UniProtKB">
        <authorList>
            <consortium name="WormBaseParasite"/>
        </authorList>
    </citation>
    <scope>IDENTIFICATION</scope>
</reference>
<protein>
    <submittedName>
        <fullName evidence="3">Rhabdo_ncap domain-containing protein</fullName>
    </submittedName>
</protein>
<dbReference type="AlphaFoldDB" id="A0A0N4UTN6"/>
<sequence length="162" mass="18434">MRELEIVPRLPYSASANPDLFLWRHVIRVLNAKLLSRSARFVNCDASETILVIAVYIAYHLGVGMKSAEQAFTDVAKYEQVWKQEVYSRCQEDGTPNYLETTRSRISNDIMNNCGEISVKIKQHFAGIKSLLQDARPNTVGRFLRSYPINYISHKAVNPSAQ</sequence>
<dbReference type="Proteomes" id="UP000274131">
    <property type="component" value="Unassembled WGS sequence"/>
</dbReference>
<reference evidence="1 2" key="2">
    <citation type="submission" date="2018-10" db="EMBL/GenBank/DDBJ databases">
        <authorList>
            <consortium name="Pathogen Informatics"/>
        </authorList>
    </citation>
    <scope>NUCLEOTIDE SEQUENCE [LARGE SCALE GENOMIC DNA]</scope>
</reference>
<dbReference type="EMBL" id="UXUI01000719">
    <property type="protein sequence ID" value="VDD85308.1"/>
    <property type="molecule type" value="Genomic_DNA"/>
</dbReference>
<evidence type="ECO:0000313" key="3">
    <source>
        <dbReference type="WBParaSite" id="EVEC_0000068701-mRNA-1"/>
    </source>
</evidence>
<dbReference type="InterPro" id="IPR035961">
    <property type="entry name" value="Rhabdovirus_nucleoprotein-like"/>
</dbReference>
<accession>A0A0N4UTN6</accession>
<organism evidence="3">
    <name type="scientific">Enterobius vermicularis</name>
    <name type="common">Human pinworm</name>
    <dbReference type="NCBI Taxonomy" id="51028"/>
    <lineage>
        <taxon>Eukaryota</taxon>
        <taxon>Metazoa</taxon>
        <taxon>Ecdysozoa</taxon>
        <taxon>Nematoda</taxon>
        <taxon>Chromadorea</taxon>
        <taxon>Rhabditida</taxon>
        <taxon>Spirurina</taxon>
        <taxon>Oxyuridomorpha</taxon>
        <taxon>Oxyuroidea</taxon>
        <taxon>Oxyuridae</taxon>
        <taxon>Enterobius</taxon>
    </lineage>
</organism>
<keyword evidence="2" id="KW-1185">Reference proteome</keyword>
<dbReference type="OrthoDB" id="6774217at2759"/>
<dbReference type="InterPro" id="IPR023331">
    <property type="entry name" value="Rhabdovirus_ncapsid_C"/>
</dbReference>
<gene>
    <name evidence="1" type="ORF">EVEC_LOCUS451</name>
</gene>
<evidence type="ECO:0000313" key="1">
    <source>
        <dbReference type="EMBL" id="VDD85308.1"/>
    </source>
</evidence>
<dbReference type="WBParaSite" id="EVEC_0000068701-mRNA-1">
    <property type="protein sequence ID" value="EVEC_0000068701-mRNA-1"/>
    <property type="gene ID" value="EVEC_0000068701"/>
</dbReference>
<dbReference type="Gene3D" id="1.10.3610.10">
    <property type="entry name" value="Nucleoprotein"/>
    <property type="match status" value="1"/>
</dbReference>
<proteinExistence type="predicted"/>
<name>A0A0N4UTN6_ENTVE</name>